<evidence type="ECO:0000313" key="1">
    <source>
        <dbReference type="EMBL" id="CAA9227242.1"/>
    </source>
</evidence>
<organism evidence="1">
    <name type="scientific">uncultured Chthoniobacterales bacterium</name>
    <dbReference type="NCBI Taxonomy" id="1836801"/>
    <lineage>
        <taxon>Bacteria</taxon>
        <taxon>Pseudomonadati</taxon>
        <taxon>Verrucomicrobiota</taxon>
        <taxon>Spartobacteria</taxon>
        <taxon>Chthoniobacterales</taxon>
        <taxon>environmental samples</taxon>
    </lineage>
</organism>
<dbReference type="EMBL" id="CADCTA010000048">
    <property type="protein sequence ID" value="CAA9227242.1"/>
    <property type="molecule type" value="Genomic_DNA"/>
</dbReference>
<reference evidence="1" key="1">
    <citation type="submission" date="2020-02" db="EMBL/GenBank/DDBJ databases">
        <authorList>
            <person name="Meier V. D."/>
        </authorList>
    </citation>
    <scope>NUCLEOTIDE SEQUENCE</scope>
    <source>
        <strain evidence="1">AVDCRST_MAG42</strain>
    </source>
</reference>
<dbReference type="CDD" id="cd03801">
    <property type="entry name" value="GT4_PimA-like"/>
    <property type="match status" value="1"/>
</dbReference>
<dbReference type="PANTHER" id="PTHR12526">
    <property type="entry name" value="GLYCOSYLTRANSFERASE"/>
    <property type="match status" value="1"/>
</dbReference>
<evidence type="ECO:0008006" key="2">
    <source>
        <dbReference type="Google" id="ProtNLM"/>
    </source>
</evidence>
<dbReference type="AlphaFoldDB" id="A0A6J4HLK5"/>
<dbReference type="Gene3D" id="3.40.50.2000">
    <property type="entry name" value="Glycogen Phosphorylase B"/>
    <property type="match status" value="2"/>
</dbReference>
<accession>A0A6J4HLK5</accession>
<dbReference type="SUPFAM" id="SSF53756">
    <property type="entry name" value="UDP-Glycosyltransferase/glycogen phosphorylase"/>
    <property type="match status" value="1"/>
</dbReference>
<name>A0A6J4HLK5_9BACT</name>
<dbReference type="Pfam" id="PF13692">
    <property type="entry name" value="Glyco_trans_1_4"/>
    <property type="match status" value="1"/>
</dbReference>
<gene>
    <name evidence="1" type="ORF">AVDCRST_MAG42-914</name>
</gene>
<proteinExistence type="predicted"/>
<protein>
    <recommendedName>
        <fullName evidence="2">Glycosyl transferase family 1 domain-containing protein</fullName>
    </recommendedName>
</protein>
<sequence length="406" mass="45259">MKLLIFAHTPPPLHGQSYMVDVLLRGLGGDRRRGRDVTQPATAEDVHCYHVNARLSDSLQAVGSVGPRKLWRLVRYCAEAVWCRFQYGVRTFYYVPAPPKRGAIYRDWIVLALCRPFFPRVIFHWHASGLGAWLEHDASGWERWITQKLAGQVELSVVLAEALAADAARLQPRRLAVLPNGISDPCPTFAETLLPQRRSRLAERRRVLDSAASQVGETLVYRVLFLANCTRDKGLFDAIEAVIAANRELQQTAPQLRMDLLVAGAFVDAAERREFEEAAAAHTSTIHYQGFVAGETKTQLLRDADCLCFPSYYPAEGQPVSIVEAMAFGLSVTATRWRAIPEMLPNAVETVPIQDPVALSRALLASMSADTALQSRSRFEQLFSRDAFLRGMRAAIESLEDEAGQR</sequence>